<name>A0A6J8AJI4_MYTCO</name>
<dbReference type="Proteomes" id="UP000507470">
    <property type="component" value="Unassembled WGS sequence"/>
</dbReference>
<evidence type="ECO:0000313" key="1">
    <source>
        <dbReference type="EMBL" id="CAC5368397.1"/>
    </source>
</evidence>
<dbReference type="AlphaFoldDB" id="A0A6J8AJI4"/>
<dbReference type="PANTHER" id="PTHR33845:SF1">
    <property type="entry name" value="C2H2-TYPE DOMAIN-CONTAINING PROTEIN"/>
    <property type="match status" value="1"/>
</dbReference>
<dbReference type="EMBL" id="CACVKT020001475">
    <property type="protein sequence ID" value="CAC5368397.1"/>
    <property type="molecule type" value="Genomic_DNA"/>
</dbReference>
<organism evidence="1 2">
    <name type="scientific">Mytilus coruscus</name>
    <name type="common">Sea mussel</name>
    <dbReference type="NCBI Taxonomy" id="42192"/>
    <lineage>
        <taxon>Eukaryota</taxon>
        <taxon>Metazoa</taxon>
        <taxon>Spiralia</taxon>
        <taxon>Lophotrochozoa</taxon>
        <taxon>Mollusca</taxon>
        <taxon>Bivalvia</taxon>
        <taxon>Autobranchia</taxon>
        <taxon>Pteriomorphia</taxon>
        <taxon>Mytilida</taxon>
        <taxon>Mytiloidea</taxon>
        <taxon>Mytilidae</taxon>
        <taxon>Mytilinae</taxon>
        <taxon>Mytilus</taxon>
    </lineage>
</organism>
<protein>
    <submittedName>
        <fullName evidence="1">Uncharacterized protein</fullName>
    </submittedName>
</protein>
<reference evidence="1 2" key="1">
    <citation type="submission" date="2020-06" db="EMBL/GenBank/DDBJ databases">
        <authorList>
            <person name="Li R."/>
            <person name="Bekaert M."/>
        </authorList>
    </citation>
    <scope>NUCLEOTIDE SEQUENCE [LARGE SCALE GENOMIC DNA]</scope>
    <source>
        <strain evidence="2">wild</strain>
    </source>
</reference>
<evidence type="ECO:0000313" key="2">
    <source>
        <dbReference type="Proteomes" id="UP000507470"/>
    </source>
</evidence>
<keyword evidence="2" id="KW-1185">Reference proteome</keyword>
<dbReference type="PANTHER" id="PTHR33845">
    <property type="entry name" value="C2H2-TYPE DOMAIN-CONTAINING PROTEIN"/>
    <property type="match status" value="1"/>
</dbReference>
<sequence>MNPLYSTIIGFGQTMSTNEKMEIPRVIIHVINARIISNYQNYCEENNFESYSRPTLYRILKVCAVSKQKALQHVQGLDNTTSGGMGAIDTLLKLNNLKSNTQSLEEIHLKSDDAACYNCVYLLNAIQQNNSTFPLRIKEYNFSEAQSGKDFCDSKIVSSRLHIYRLLSQRLKVKNGPDALVGSMNPLQDTQIKLIQTVSAATQSETRSIMKNKGWALKGKRTNIRFSPKVKTYLNEICFICEKTGKCPNLFALSDKLRKSCYENGERMFKMEEWLNPNQIKSNFASLVTKLKSGSISSNYITDNSVVVQSIELREIEENVEQDEKLYDAVAII</sequence>
<proteinExistence type="predicted"/>
<dbReference type="OrthoDB" id="5958240at2759"/>
<gene>
    <name evidence="1" type="ORF">MCOR_7953</name>
</gene>
<accession>A0A6J8AJI4</accession>